<evidence type="ECO:0000313" key="1">
    <source>
        <dbReference type="EMBL" id="EFH05918.1"/>
    </source>
</evidence>
<dbReference type="Proteomes" id="UP000003227">
    <property type="component" value="Unassembled WGS sequence"/>
</dbReference>
<dbReference type="SUPFAM" id="SSF81606">
    <property type="entry name" value="PP2C-like"/>
    <property type="match status" value="1"/>
</dbReference>
<gene>
    <name evidence="1" type="ORF">HMPREF0220_3042</name>
</gene>
<protein>
    <submittedName>
        <fullName evidence="1">Uncharacterized protein</fullName>
    </submittedName>
</protein>
<reference evidence="1 2" key="1">
    <citation type="submission" date="2010-05" db="EMBL/GenBank/DDBJ databases">
        <authorList>
            <person name="Qin X."/>
            <person name="Bachman B."/>
            <person name="Battles P."/>
            <person name="Bell A."/>
            <person name="Bess C."/>
            <person name="Bickham C."/>
            <person name="Chaboub L."/>
            <person name="Chen D."/>
            <person name="Coyle M."/>
            <person name="Deiros D.R."/>
            <person name="Dinh H."/>
            <person name="Forbes L."/>
            <person name="Fowler G."/>
            <person name="Francisco L."/>
            <person name="Fu Q."/>
            <person name="Gubbala S."/>
            <person name="Hale W."/>
            <person name="Han Y."/>
            <person name="Hemphill L."/>
            <person name="Highlander S.K."/>
            <person name="Hirani K."/>
            <person name="Hogues M."/>
            <person name="Jackson L."/>
            <person name="Jakkamsetti A."/>
            <person name="Javaid M."/>
            <person name="Jiang H."/>
            <person name="Korchina V."/>
            <person name="Kovar C."/>
            <person name="Lara F."/>
            <person name="Lee S."/>
            <person name="Mata R."/>
            <person name="Mathew T."/>
            <person name="Moen C."/>
            <person name="Morales K."/>
            <person name="Munidasa M."/>
            <person name="Nazareth L."/>
            <person name="Ngo R."/>
            <person name="Nguyen L."/>
            <person name="Okwuonu G."/>
            <person name="Ongeri F."/>
            <person name="Patil S."/>
            <person name="Petrosino J."/>
            <person name="Pham C."/>
            <person name="Pham P."/>
            <person name="Pu L.-L."/>
            <person name="Puazo M."/>
            <person name="Raj R."/>
            <person name="Reid J."/>
            <person name="Rouhana J."/>
            <person name="Saada N."/>
            <person name="Shang Y."/>
            <person name="Simmons D."/>
            <person name="Thornton R."/>
            <person name="Warren J."/>
            <person name="Weissenberger G."/>
            <person name="Zhang J."/>
            <person name="Zhang L."/>
            <person name="Zhou C."/>
            <person name="Zhu D."/>
            <person name="Muzny D."/>
            <person name="Worley K."/>
            <person name="Gibbs R."/>
        </authorList>
    </citation>
    <scope>NUCLEOTIDE SEQUENCE [LARGE SCALE GENOMIC DNA]</scope>
    <source>
        <strain evidence="1 2">NAP08</strain>
    </source>
</reference>
<proteinExistence type="predicted"/>
<comment type="caution">
    <text evidence="1">The sequence shown here is derived from an EMBL/GenBank/DDBJ whole genome shotgun (WGS) entry which is preliminary data.</text>
</comment>
<dbReference type="HOGENOM" id="CLU_067299_1_0_9"/>
<dbReference type="InterPro" id="IPR036457">
    <property type="entry name" value="PPM-type-like_dom_sf"/>
</dbReference>
<organism evidence="1 2">
    <name type="scientific">Clostridioides difficile NAP08</name>
    <dbReference type="NCBI Taxonomy" id="525259"/>
    <lineage>
        <taxon>Bacteria</taxon>
        <taxon>Bacillati</taxon>
        <taxon>Bacillota</taxon>
        <taxon>Clostridia</taxon>
        <taxon>Peptostreptococcales</taxon>
        <taxon>Peptostreptococcaceae</taxon>
        <taxon>Clostridioides</taxon>
    </lineage>
</organism>
<name>D5Q808_CLODI</name>
<dbReference type="EMBL" id="ADNX01000081">
    <property type="protein sequence ID" value="EFH05918.1"/>
    <property type="molecule type" value="Genomic_DNA"/>
</dbReference>
<evidence type="ECO:0000313" key="2">
    <source>
        <dbReference type="Proteomes" id="UP000003227"/>
    </source>
</evidence>
<sequence>MGKEIKMGLKISDYKLLCNKGNGDFNEDIVGLSPYGAWVLDGATGLNNKNLVSTESDAKWYVSWWNSYLHENMEREDSLKVIIKEGIEEITKEYYKLTYDKEVEAIDIPSCSCSILKFYKDKIEYLLLGDCTLLVNHNESVKILKDETLCRLDKKIFDFMQEAKDVTNLTLKERKAEVMPIIIENRLKKNTVGGYWALEFSKEAVDNCISGFIDIEYKMKIMMASDGFSCGYDRYKIFDKNEMMKIAEIKGIDYIYRKVRELEKDDEMAIEFPRFKIYDDSSCVYLEIYKY</sequence>
<accession>D5Q808</accession>
<dbReference type="AlphaFoldDB" id="D5Q808"/>